<comment type="catalytic activity">
    <reaction evidence="8 13">
        <text>7-aminomethyl-7-carbaguanosine(34) in tRNA + S-adenosyl-L-methionine = epoxyqueuosine(34) in tRNA + adenine + L-methionine + 2 H(+)</text>
        <dbReference type="Rhea" id="RHEA:32155"/>
        <dbReference type="Rhea" id="RHEA-COMP:10342"/>
        <dbReference type="Rhea" id="RHEA-COMP:18582"/>
        <dbReference type="ChEBI" id="CHEBI:15378"/>
        <dbReference type="ChEBI" id="CHEBI:16708"/>
        <dbReference type="ChEBI" id="CHEBI:57844"/>
        <dbReference type="ChEBI" id="CHEBI:59789"/>
        <dbReference type="ChEBI" id="CHEBI:82833"/>
        <dbReference type="ChEBI" id="CHEBI:194443"/>
        <dbReference type="EC" id="2.4.99.17"/>
    </reaction>
</comment>
<evidence type="ECO:0000256" key="2">
    <source>
        <dbReference type="ARBA" id="ARBA00004691"/>
    </source>
</evidence>
<dbReference type="InterPro" id="IPR042118">
    <property type="entry name" value="QueA_dom1"/>
</dbReference>
<evidence type="ECO:0000256" key="9">
    <source>
        <dbReference type="ARBA" id="ARBA00061210"/>
    </source>
</evidence>
<comment type="subunit">
    <text evidence="3 13">Monomer.</text>
</comment>
<evidence type="ECO:0000256" key="1">
    <source>
        <dbReference type="ARBA" id="ARBA00004496"/>
    </source>
</evidence>
<dbReference type="UniPathway" id="UPA00392"/>
<sequence length="363" mass="39342">MRVDLFDFELPPERIALRPVSPRESARLLCVDPARGLADQTVGDLPSLLTPGDVLVFNDTKVIPAQLEGLRRRPGSVDGEGVAQISATLHMREAPDRWLAFVRPGKRVKVGDRIAFGHGGNACLAGTLEATVETRGEGGEASLRFDLSGPALDEAIAAVGHIPLPPYIASKRPDDSQDRSDYQTVYAREDGAVAAPTAGLHFTPDLFARLAARDIAAEYLTLHVGAGTFLPVKAEDTADHRMHSEIGRVTEESAERLNAARREGRRIVSVGTTSLRLLESAADADGTIRPFSGPTDIFITPGYRFRAVDRLMTNFHLPRSTLFMLVSAFSGIDTMKSAYAHAIGNEYRFYSYGDACLLDRAAA</sequence>
<organism evidence="14">
    <name type="scientific">Aurantimonas manganoxydans</name>
    <dbReference type="NCBI Taxonomy" id="651183"/>
    <lineage>
        <taxon>Bacteria</taxon>
        <taxon>Pseudomonadati</taxon>
        <taxon>Pseudomonadota</taxon>
        <taxon>Alphaproteobacteria</taxon>
        <taxon>Hyphomicrobiales</taxon>
        <taxon>Aurantimonadaceae</taxon>
        <taxon>Aurantimonas</taxon>
    </lineage>
</organism>
<protein>
    <recommendedName>
        <fullName evidence="11 13">S-adenosylmethionine:tRNA ribosyltransferase-isomerase</fullName>
        <ecNumber evidence="10 13">2.4.99.17</ecNumber>
    </recommendedName>
    <alternativeName>
        <fullName evidence="12 13">Queuosine biosynthesis protein QueA</fullName>
    </alternativeName>
</protein>
<evidence type="ECO:0000256" key="7">
    <source>
        <dbReference type="ARBA" id="ARBA00022785"/>
    </source>
</evidence>
<comment type="pathway">
    <text evidence="2 13">tRNA modification; tRNA-queuosine biosynthesis.</text>
</comment>
<comment type="subcellular location">
    <subcellularLocation>
        <location evidence="1 13">Cytoplasm</location>
    </subcellularLocation>
</comment>
<evidence type="ECO:0000256" key="12">
    <source>
        <dbReference type="ARBA" id="ARBA00076160"/>
    </source>
</evidence>
<keyword evidence="4 13" id="KW-0963">Cytoplasm</keyword>
<dbReference type="GO" id="GO:0008616">
    <property type="term" value="P:tRNA queuosine(34) biosynthetic process"/>
    <property type="evidence" value="ECO:0007669"/>
    <property type="project" value="UniProtKB-UniRule"/>
</dbReference>
<dbReference type="EMBL" id="LC066380">
    <property type="protein sequence ID" value="BAT29571.1"/>
    <property type="molecule type" value="Genomic_DNA"/>
</dbReference>
<keyword evidence="7 13" id="KW-0671">Queuosine biosynthesis</keyword>
<dbReference type="PANTHER" id="PTHR30307">
    <property type="entry name" value="S-ADENOSYLMETHIONINE:TRNA RIBOSYLTRANSFERASE-ISOMERASE"/>
    <property type="match status" value="1"/>
</dbReference>
<evidence type="ECO:0000256" key="3">
    <source>
        <dbReference type="ARBA" id="ARBA00011245"/>
    </source>
</evidence>
<dbReference type="InterPro" id="IPR003699">
    <property type="entry name" value="QueA"/>
</dbReference>
<dbReference type="NCBIfam" id="TIGR00113">
    <property type="entry name" value="queA"/>
    <property type="match status" value="1"/>
</dbReference>
<keyword evidence="6 13" id="KW-0949">S-adenosyl-L-methionine</keyword>
<reference evidence="14" key="1">
    <citation type="journal article" date="2015" name="Proc. Natl. Acad. Sci. U.S.A.">
        <title>Bacterial clade with the ribosomal RNA operon on a small plasmid rather than the chromosome.</title>
        <authorList>
            <person name="Anda M."/>
            <person name="Ohtsubo Y."/>
            <person name="Okubo T."/>
            <person name="Sugawara M."/>
            <person name="Nagata Y."/>
            <person name="Tsuda M."/>
            <person name="Minamisawa K."/>
            <person name="Mitsui H."/>
        </authorList>
    </citation>
    <scope>NUCLEOTIDE SEQUENCE</scope>
    <source>
        <strain evidence="14">DSM 21871</strain>
    </source>
</reference>
<keyword evidence="5 13" id="KW-0808">Transferase</keyword>
<dbReference type="AlphaFoldDB" id="A0A0P0Z5I7"/>
<keyword evidence="14" id="KW-0413">Isomerase</keyword>
<proteinExistence type="inferred from homology"/>
<dbReference type="FunFam" id="3.40.1780.10:FF:000001">
    <property type="entry name" value="S-adenosylmethionine:tRNA ribosyltransferase-isomerase"/>
    <property type="match status" value="1"/>
</dbReference>
<evidence type="ECO:0000256" key="4">
    <source>
        <dbReference type="ARBA" id="ARBA00022490"/>
    </source>
</evidence>
<evidence type="ECO:0000256" key="6">
    <source>
        <dbReference type="ARBA" id="ARBA00022691"/>
    </source>
</evidence>
<evidence type="ECO:0000256" key="5">
    <source>
        <dbReference type="ARBA" id="ARBA00022679"/>
    </source>
</evidence>
<evidence type="ECO:0000256" key="8">
    <source>
        <dbReference type="ARBA" id="ARBA00052751"/>
    </source>
</evidence>
<accession>A0A0P0Z5I7</accession>
<evidence type="ECO:0000256" key="11">
    <source>
        <dbReference type="ARBA" id="ARBA00069325"/>
    </source>
</evidence>
<dbReference type="EC" id="2.4.99.17" evidence="10 13"/>
<dbReference type="Gene3D" id="3.40.1780.10">
    <property type="entry name" value="QueA-like"/>
    <property type="match status" value="1"/>
</dbReference>
<dbReference type="GO" id="GO:0005737">
    <property type="term" value="C:cytoplasm"/>
    <property type="evidence" value="ECO:0007669"/>
    <property type="project" value="UniProtKB-SubCell"/>
</dbReference>
<dbReference type="InterPro" id="IPR042119">
    <property type="entry name" value="QueA_dom2"/>
</dbReference>
<dbReference type="GO" id="GO:0051075">
    <property type="term" value="F:S-adenosylmethionine:tRNA ribosyltransferase-isomerase activity"/>
    <property type="evidence" value="ECO:0007669"/>
    <property type="project" value="UniProtKB-EC"/>
</dbReference>
<comment type="function">
    <text evidence="13">Transfers and isomerizes the ribose moiety from AdoMet to the 7-aminomethyl group of 7-deazaguanine (preQ1-tRNA) to give epoxyqueuosine (oQ-tRNA).</text>
</comment>
<comment type="similarity">
    <text evidence="9 13">Belongs to the QueA family.</text>
</comment>
<evidence type="ECO:0000256" key="13">
    <source>
        <dbReference type="HAMAP-Rule" id="MF_00113"/>
    </source>
</evidence>
<dbReference type="NCBIfam" id="NF001140">
    <property type="entry name" value="PRK00147.1"/>
    <property type="match status" value="1"/>
</dbReference>
<dbReference type="SUPFAM" id="SSF111337">
    <property type="entry name" value="QueA-like"/>
    <property type="match status" value="1"/>
</dbReference>
<dbReference type="Pfam" id="PF02547">
    <property type="entry name" value="Queuosine_synth"/>
    <property type="match status" value="1"/>
</dbReference>
<name>A0A0P0Z5I7_9HYPH</name>
<dbReference type="Gene3D" id="2.40.10.240">
    <property type="entry name" value="QueA-like"/>
    <property type="match status" value="1"/>
</dbReference>
<dbReference type="PANTHER" id="PTHR30307:SF0">
    <property type="entry name" value="S-ADENOSYLMETHIONINE:TRNA RIBOSYLTRANSFERASE-ISOMERASE"/>
    <property type="match status" value="1"/>
</dbReference>
<dbReference type="InterPro" id="IPR036100">
    <property type="entry name" value="QueA_sf"/>
</dbReference>
<dbReference type="HAMAP" id="MF_00113">
    <property type="entry name" value="QueA"/>
    <property type="match status" value="1"/>
</dbReference>
<gene>
    <name evidence="13" type="primary">queA</name>
</gene>
<evidence type="ECO:0000313" key="14">
    <source>
        <dbReference type="EMBL" id="BAT29571.1"/>
    </source>
</evidence>
<evidence type="ECO:0000256" key="10">
    <source>
        <dbReference type="ARBA" id="ARBA00066503"/>
    </source>
</evidence>